<gene>
    <name evidence="1" type="ORF">IWW38_004370</name>
</gene>
<proteinExistence type="predicted"/>
<dbReference type="Proteomes" id="UP001139981">
    <property type="component" value="Unassembled WGS sequence"/>
</dbReference>
<sequence length="175" mass="18258">IGVAYAPAAQPTGGSSDLAIGNSSQVSSALSRIFLQPTEDSVIHVVASPTVPAELQHGWVRAVAEKLKPKRMLLVDTLDNDLATAAGIGSSYRSPAVLASAVVVGLAAAVLNYADAYGIPCRHMRVSGQLPLQLLTREQIDAQFSSSDPHASHSVLQASSASDMLRHDVSASLYL</sequence>
<evidence type="ECO:0000313" key="2">
    <source>
        <dbReference type="Proteomes" id="UP001139981"/>
    </source>
</evidence>
<evidence type="ECO:0000313" key="1">
    <source>
        <dbReference type="EMBL" id="KAJ2890008.1"/>
    </source>
</evidence>
<comment type="caution">
    <text evidence="1">The sequence shown here is derived from an EMBL/GenBank/DDBJ whole genome shotgun (WGS) entry which is preliminary data.</text>
</comment>
<feature type="non-terminal residue" evidence="1">
    <location>
        <position position="1"/>
    </location>
</feature>
<accession>A0ACC1LZR7</accession>
<organism evidence="1 2">
    <name type="scientific">Coemansia aciculifera</name>
    <dbReference type="NCBI Taxonomy" id="417176"/>
    <lineage>
        <taxon>Eukaryota</taxon>
        <taxon>Fungi</taxon>
        <taxon>Fungi incertae sedis</taxon>
        <taxon>Zoopagomycota</taxon>
        <taxon>Kickxellomycotina</taxon>
        <taxon>Kickxellomycetes</taxon>
        <taxon>Kickxellales</taxon>
        <taxon>Kickxellaceae</taxon>
        <taxon>Coemansia</taxon>
    </lineage>
</organism>
<name>A0ACC1LZR7_9FUNG</name>
<dbReference type="EMBL" id="JANBVB010001552">
    <property type="protein sequence ID" value="KAJ2890008.1"/>
    <property type="molecule type" value="Genomic_DNA"/>
</dbReference>
<keyword evidence="2" id="KW-1185">Reference proteome</keyword>
<reference evidence="1" key="1">
    <citation type="submission" date="2022-07" db="EMBL/GenBank/DDBJ databases">
        <title>Phylogenomic reconstructions and comparative analyses of Kickxellomycotina fungi.</title>
        <authorList>
            <person name="Reynolds N.K."/>
            <person name="Stajich J.E."/>
            <person name="Barry K."/>
            <person name="Grigoriev I.V."/>
            <person name="Crous P."/>
            <person name="Smith M.E."/>
        </authorList>
    </citation>
    <scope>NUCLEOTIDE SEQUENCE</scope>
    <source>
        <strain evidence="1">CBS 190363</strain>
    </source>
</reference>
<protein>
    <submittedName>
        <fullName evidence="1">Uncharacterized protein</fullName>
    </submittedName>
</protein>